<evidence type="ECO:0000313" key="1">
    <source>
        <dbReference type="EMBL" id="GEU46751.1"/>
    </source>
</evidence>
<sequence>MSLTHISILSDSDAESVGSSASHVILSDTETMIVAVPAIVPGEFDLEESPEEDLLGLKDFLLLLKSLLLVMVSTVDVKLLMEAIQKRYDWRYQADEEHPTNYALLALTSSRSSFSSDSENYIPPKPDQMFIDEQVKSESSVDVVSNVSSSAVKTIESKFKSVDVKNKGVYSIVKTKTVRKNIFSPPIIEDQNSDDESKDRLKLKKFIELSTKLSDRVLDLEKIKIAQAKEIADLKKRVKKLERKRRSRTSGMNLFKIGTSKRRSLGKEDTSKQGRNLKQRSIFEESDFDDQAIMDVDYELATRLRAEE</sequence>
<comment type="caution">
    <text evidence="1">The sequence shown here is derived from an EMBL/GenBank/DDBJ whole genome shotgun (WGS) entry which is preliminary data.</text>
</comment>
<name>A0A6L2KBA9_TANCI</name>
<protein>
    <submittedName>
        <fullName evidence="1">Uncharacterized protein</fullName>
    </submittedName>
</protein>
<reference evidence="1" key="1">
    <citation type="journal article" date="2019" name="Sci. Rep.">
        <title>Draft genome of Tanacetum cinerariifolium, the natural source of mosquito coil.</title>
        <authorList>
            <person name="Yamashiro T."/>
            <person name="Shiraishi A."/>
            <person name="Satake H."/>
            <person name="Nakayama K."/>
        </authorList>
    </citation>
    <scope>NUCLEOTIDE SEQUENCE</scope>
</reference>
<gene>
    <name evidence="1" type="ORF">Tci_018729</name>
</gene>
<dbReference type="AlphaFoldDB" id="A0A6L2KBA9"/>
<proteinExistence type="predicted"/>
<organism evidence="1">
    <name type="scientific">Tanacetum cinerariifolium</name>
    <name type="common">Dalmatian daisy</name>
    <name type="synonym">Chrysanthemum cinerariifolium</name>
    <dbReference type="NCBI Taxonomy" id="118510"/>
    <lineage>
        <taxon>Eukaryota</taxon>
        <taxon>Viridiplantae</taxon>
        <taxon>Streptophyta</taxon>
        <taxon>Embryophyta</taxon>
        <taxon>Tracheophyta</taxon>
        <taxon>Spermatophyta</taxon>
        <taxon>Magnoliopsida</taxon>
        <taxon>eudicotyledons</taxon>
        <taxon>Gunneridae</taxon>
        <taxon>Pentapetalae</taxon>
        <taxon>asterids</taxon>
        <taxon>campanulids</taxon>
        <taxon>Asterales</taxon>
        <taxon>Asteraceae</taxon>
        <taxon>Asteroideae</taxon>
        <taxon>Anthemideae</taxon>
        <taxon>Anthemidinae</taxon>
        <taxon>Tanacetum</taxon>
    </lineage>
</organism>
<accession>A0A6L2KBA9</accession>
<dbReference type="EMBL" id="BKCJ010002171">
    <property type="protein sequence ID" value="GEU46751.1"/>
    <property type="molecule type" value="Genomic_DNA"/>
</dbReference>